<evidence type="ECO:0000259" key="8">
    <source>
        <dbReference type="PROSITE" id="PS50949"/>
    </source>
</evidence>
<dbReference type="InterPro" id="IPR015421">
    <property type="entry name" value="PyrdxlP-dep_Trfase_major"/>
</dbReference>
<dbReference type="Proteomes" id="UP000830167">
    <property type="component" value="Chromosome"/>
</dbReference>
<dbReference type="InterPro" id="IPR000524">
    <property type="entry name" value="Tscrpt_reg_HTH_GntR"/>
</dbReference>
<dbReference type="InterPro" id="IPR036388">
    <property type="entry name" value="WH-like_DNA-bd_sf"/>
</dbReference>
<keyword evidence="4" id="KW-0663">Pyridoxal phosphate</keyword>
<evidence type="ECO:0000256" key="7">
    <source>
        <dbReference type="ARBA" id="ARBA00023163"/>
    </source>
</evidence>
<feature type="domain" description="HTH gntR-type" evidence="8">
    <location>
        <begin position="12"/>
        <end position="80"/>
    </location>
</feature>
<dbReference type="Pfam" id="PF00392">
    <property type="entry name" value="GntR"/>
    <property type="match status" value="1"/>
</dbReference>
<accession>A0ABY4CL55</accession>
<evidence type="ECO:0000256" key="3">
    <source>
        <dbReference type="ARBA" id="ARBA00022576"/>
    </source>
</evidence>
<evidence type="ECO:0000256" key="1">
    <source>
        <dbReference type="ARBA" id="ARBA00001933"/>
    </source>
</evidence>
<dbReference type="PRINTS" id="PR00035">
    <property type="entry name" value="HTHGNTR"/>
</dbReference>
<dbReference type="InterPro" id="IPR036390">
    <property type="entry name" value="WH_DNA-bd_sf"/>
</dbReference>
<name>A0ABY4CL55_9BACL</name>
<dbReference type="InterPro" id="IPR015424">
    <property type="entry name" value="PyrdxlP-dep_Trfase"/>
</dbReference>
<dbReference type="EMBL" id="CP089291">
    <property type="protein sequence ID" value="UOF91241.1"/>
    <property type="molecule type" value="Genomic_DNA"/>
</dbReference>
<dbReference type="PANTHER" id="PTHR46577:SF1">
    <property type="entry name" value="HTH-TYPE TRANSCRIPTIONAL REGULATORY PROTEIN GABR"/>
    <property type="match status" value="1"/>
</dbReference>
<dbReference type="Pfam" id="PF00155">
    <property type="entry name" value="Aminotran_1_2"/>
    <property type="match status" value="1"/>
</dbReference>
<keyword evidence="3 9" id="KW-0032">Aminotransferase</keyword>
<keyword evidence="10" id="KW-1185">Reference proteome</keyword>
<dbReference type="SUPFAM" id="SSF46785">
    <property type="entry name" value="Winged helix' DNA-binding domain"/>
    <property type="match status" value="1"/>
</dbReference>
<dbReference type="InterPro" id="IPR051446">
    <property type="entry name" value="HTH_trans_reg/aminotransferase"/>
</dbReference>
<sequence>MLWLPIDRNSDLPLFRQVYTEIRAKILHGELHGGERLPSTRELASELQVSRNVILEAFDLLLAEGFIEAKQGSGTFITHGAHLNQEHFYAPLLEQTKQEPAYQKDMIDFRSGIPALDLFPKKLWGRLSSKVCVDLPETAMCYDKPEGRPELREALSKYLLRMRGVTCHPDQIVITSGTTQALSIVAKLLAAEGREVIVEDPITHEVQTIFISHGFSLQPIPVDQNGMQTEQIPPTCKPAFVYVTPSHQFPLGATLPIKRRIDLIRFARMSNCFIVEDDYDSEYRYEGPPISSLQGLDPKRVVYLGTFSKTVLPSLRIGFMVLPWSLIEQVRKLKWLADLHTPSIDQLILARFIEDGHFDRHVSKMKKIYRNLRNTLVRSLKITFGDKVQIFGDSTGMHLVARFEGIEFTNCVLEEMNAHGVQVYPVEAHVIKKGRRLNESILGYGNLSVEKIEEGVRRMYEAISVQNQNNRRENTC</sequence>
<keyword evidence="6" id="KW-0238">DNA-binding</keyword>
<dbReference type="SUPFAM" id="SSF53383">
    <property type="entry name" value="PLP-dependent transferases"/>
    <property type="match status" value="1"/>
</dbReference>
<gene>
    <name evidence="9" type="ORF">LSG31_03000</name>
</gene>
<organism evidence="9 10">
    <name type="scientific">Fodinisporobacter ferrooxydans</name>
    <dbReference type="NCBI Taxonomy" id="2901836"/>
    <lineage>
        <taxon>Bacteria</taxon>
        <taxon>Bacillati</taxon>
        <taxon>Bacillota</taxon>
        <taxon>Bacilli</taxon>
        <taxon>Bacillales</taxon>
        <taxon>Alicyclobacillaceae</taxon>
        <taxon>Fodinisporobacter</taxon>
    </lineage>
</organism>
<dbReference type="InterPro" id="IPR004839">
    <property type="entry name" value="Aminotransferase_I/II_large"/>
</dbReference>
<reference evidence="9" key="1">
    <citation type="submission" date="2021-12" db="EMBL/GenBank/DDBJ databases">
        <title>Alicyclobacillaceae gen. nov., sp. nov., isolated from chalcocite enrichment system.</title>
        <authorList>
            <person name="Jiang Z."/>
        </authorList>
    </citation>
    <scope>NUCLEOTIDE SEQUENCE</scope>
    <source>
        <strain evidence="9">MYW30-H2</strain>
    </source>
</reference>
<dbReference type="PANTHER" id="PTHR46577">
    <property type="entry name" value="HTH-TYPE TRANSCRIPTIONAL REGULATORY PROTEIN GABR"/>
    <property type="match status" value="1"/>
</dbReference>
<comment type="cofactor">
    <cofactor evidence="1">
        <name>pyridoxal 5'-phosphate</name>
        <dbReference type="ChEBI" id="CHEBI:597326"/>
    </cofactor>
</comment>
<dbReference type="CDD" id="cd07377">
    <property type="entry name" value="WHTH_GntR"/>
    <property type="match status" value="1"/>
</dbReference>
<dbReference type="Gene3D" id="3.40.640.10">
    <property type="entry name" value="Type I PLP-dependent aspartate aminotransferase-like (Major domain)"/>
    <property type="match status" value="1"/>
</dbReference>
<dbReference type="Gene3D" id="1.10.10.10">
    <property type="entry name" value="Winged helix-like DNA-binding domain superfamily/Winged helix DNA-binding domain"/>
    <property type="match status" value="1"/>
</dbReference>
<evidence type="ECO:0000256" key="2">
    <source>
        <dbReference type="ARBA" id="ARBA00005384"/>
    </source>
</evidence>
<comment type="similarity">
    <text evidence="2">In the C-terminal section; belongs to the class-I pyridoxal-phosphate-dependent aminotransferase family.</text>
</comment>
<keyword evidence="3 9" id="KW-0808">Transferase</keyword>
<dbReference type="SMART" id="SM00345">
    <property type="entry name" value="HTH_GNTR"/>
    <property type="match status" value="1"/>
</dbReference>
<evidence type="ECO:0000256" key="5">
    <source>
        <dbReference type="ARBA" id="ARBA00023015"/>
    </source>
</evidence>
<dbReference type="RefSeq" id="WP_347437929.1">
    <property type="nucleotide sequence ID" value="NZ_CP089291.1"/>
</dbReference>
<evidence type="ECO:0000256" key="6">
    <source>
        <dbReference type="ARBA" id="ARBA00023125"/>
    </source>
</evidence>
<keyword evidence="7" id="KW-0804">Transcription</keyword>
<keyword evidence="5" id="KW-0805">Transcription regulation</keyword>
<dbReference type="GO" id="GO:0008483">
    <property type="term" value="F:transaminase activity"/>
    <property type="evidence" value="ECO:0007669"/>
    <property type="project" value="UniProtKB-KW"/>
</dbReference>
<evidence type="ECO:0000256" key="4">
    <source>
        <dbReference type="ARBA" id="ARBA00022898"/>
    </source>
</evidence>
<proteinExistence type="inferred from homology"/>
<dbReference type="PROSITE" id="PS50949">
    <property type="entry name" value="HTH_GNTR"/>
    <property type="match status" value="1"/>
</dbReference>
<dbReference type="CDD" id="cd00609">
    <property type="entry name" value="AAT_like"/>
    <property type="match status" value="1"/>
</dbReference>
<protein>
    <submittedName>
        <fullName evidence="9">PLP-dependent aminotransferase family protein</fullName>
    </submittedName>
</protein>
<evidence type="ECO:0000313" key="10">
    <source>
        <dbReference type="Proteomes" id="UP000830167"/>
    </source>
</evidence>
<evidence type="ECO:0000313" key="9">
    <source>
        <dbReference type="EMBL" id="UOF91241.1"/>
    </source>
</evidence>